<evidence type="ECO:0000313" key="2">
    <source>
        <dbReference type="Proteomes" id="UP000503505"/>
    </source>
</evidence>
<dbReference type="EMBL" id="CP044463">
    <property type="protein sequence ID" value="QIC68143.1"/>
    <property type="molecule type" value="Genomic_DNA"/>
</dbReference>
<reference evidence="1 2" key="1">
    <citation type="submission" date="2019-09" db="EMBL/GenBank/DDBJ databases">
        <title>Non-baumannii Acinetobacter spp. carrying blaNDM-1 isolated in China.</title>
        <authorList>
            <person name="Cui C."/>
            <person name="Chen C."/>
            <person name="Sun J."/>
            <person name="Liu Y."/>
        </authorList>
    </citation>
    <scope>NUCLEOTIDE SEQUENCE [LARGE SCALE GENOMIC DNA]</scope>
    <source>
        <strain evidence="1 2">HZE23-1</strain>
    </source>
</reference>
<dbReference type="Proteomes" id="UP000503505">
    <property type="component" value="Chromosome"/>
</dbReference>
<dbReference type="KEGG" id="asj:AsACE_CH00512"/>
<sequence>MKQLLLLIAVSAMSTMASAQYCSIDGFANDELRLQSYQRSQAATSFNISCDTGYSILFNSQNLVSTDGMSYVSNGAYKLRTKLNLRGASGNAWGVPLQQSAAQRQKFIVSVQLVDNPFNGVPAGTYRDRISVDINF</sequence>
<name>A0A1P8PHG9_9GAMM</name>
<gene>
    <name evidence="1" type="ORF">FSC10_12620</name>
</gene>
<dbReference type="AlphaFoldDB" id="A0A1P8PHG9"/>
<proteinExistence type="predicted"/>
<organism evidence="1 2">
    <name type="scientific">Acinetobacter schindleri</name>
    <dbReference type="NCBI Taxonomy" id="108981"/>
    <lineage>
        <taxon>Bacteria</taxon>
        <taxon>Pseudomonadati</taxon>
        <taxon>Pseudomonadota</taxon>
        <taxon>Gammaproteobacteria</taxon>
        <taxon>Moraxellales</taxon>
        <taxon>Moraxellaceae</taxon>
        <taxon>Acinetobacter</taxon>
    </lineage>
</organism>
<evidence type="ECO:0000313" key="1">
    <source>
        <dbReference type="EMBL" id="QIC68143.1"/>
    </source>
</evidence>
<accession>A0A1P8PHG9</accession>
<protein>
    <submittedName>
        <fullName evidence="1">Uncharacterized protein</fullName>
    </submittedName>
</protein>
<dbReference type="RefSeq" id="WP_004890015.1">
    <property type="nucleotide sequence ID" value="NZ_BAABSB010000015.1"/>
</dbReference>